<dbReference type="PANTHER" id="PTHR43227:SF7">
    <property type="entry name" value="ARABINOOLIGOSACCHARIDES TRANSPORT SYSTEM PERMEASE PROTEIN ARAP"/>
    <property type="match status" value="1"/>
</dbReference>
<evidence type="ECO:0000313" key="9">
    <source>
        <dbReference type="EMBL" id="WRP13805.1"/>
    </source>
</evidence>
<sequence length="291" mass="32175">MSFIRRNLAGWLVMLPGLVLLVFFVWLPLLSNVSLSFYQLQGYTKQSFVGLDNYAQVLRDPQFQRAFLNTGLYVFWSIVVGFPVPIALALLLSEVIHLRTFFRTSLYLPNVVPGLAAALLWKFLYDPDPGGMLNGLLGAVGLPPQPWLSSPTWVIPLIVVALTWKAAGATTLIYLATIQSIDATYYEAARMDGTNVWQRVRYITLPSLAPTVRMLLVLQIISVFQVLYEPLVMTGGGPNNASLSLLQLIYRYVFVRGDVASGAALGVIVAVALLVLTACYWWATKRAGHHG</sequence>
<feature type="transmembrane region" description="Helical" evidence="7">
    <location>
        <begin position="73"/>
        <end position="92"/>
    </location>
</feature>
<evidence type="ECO:0000256" key="5">
    <source>
        <dbReference type="ARBA" id="ARBA00022989"/>
    </source>
</evidence>
<feature type="domain" description="ABC transmembrane type-1" evidence="8">
    <location>
        <begin position="67"/>
        <end position="280"/>
    </location>
</feature>
<gene>
    <name evidence="9" type="ORF">VLY81_10210</name>
</gene>
<evidence type="ECO:0000256" key="4">
    <source>
        <dbReference type="ARBA" id="ARBA00022692"/>
    </source>
</evidence>
<dbReference type="InterPro" id="IPR035906">
    <property type="entry name" value="MetI-like_sf"/>
</dbReference>
<feature type="transmembrane region" description="Helical" evidence="7">
    <location>
        <begin position="104"/>
        <end position="124"/>
    </location>
</feature>
<organism evidence="9 10">
    <name type="scientific">Geochorda subterranea</name>
    <dbReference type="NCBI Taxonomy" id="3109564"/>
    <lineage>
        <taxon>Bacteria</taxon>
        <taxon>Bacillati</taxon>
        <taxon>Bacillota</taxon>
        <taxon>Limnochordia</taxon>
        <taxon>Limnochordales</taxon>
        <taxon>Geochordaceae</taxon>
        <taxon>Geochorda</taxon>
    </lineage>
</organism>
<evidence type="ECO:0000256" key="2">
    <source>
        <dbReference type="ARBA" id="ARBA00022448"/>
    </source>
</evidence>
<comment type="subcellular location">
    <subcellularLocation>
        <location evidence="1 7">Cell membrane</location>
        <topology evidence="1 7">Multi-pass membrane protein</topology>
    </subcellularLocation>
</comment>
<proteinExistence type="inferred from homology"/>
<feature type="transmembrane region" description="Helical" evidence="7">
    <location>
        <begin position="259"/>
        <end position="283"/>
    </location>
</feature>
<evidence type="ECO:0000256" key="1">
    <source>
        <dbReference type="ARBA" id="ARBA00004651"/>
    </source>
</evidence>
<feature type="transmembrane region" description="Helical" evidence="7">
    <location>
        <begin position="153"/>
        <end position="176"/>
    </location>
</feature>
<dbReference type="RefSeq" id="WP_324668061.1">
    <property type="nucleotide sequence ID" value="NZ_CP141614.1"/>
</dbReference>
<comment type="similarity">
    <text evidence="7">Belongs to the binding-protein-dependent transport system permease family.</text>
</comment>
<dbReference type="InterPro" id="IPR050809">
    <property type="entry name" value="UgpAE/MalFG_permease"/>
</dbReference>
<dbReference type="Proteomes" id="UP001333102">
    <property type="component" value="Chromosome"/>
</dbReference>
<feature type="transmembrane region" description="Helical" evidence="7">
    <location>
        <begin position="7"/>
        <end position="27"/>
    </location>
</feature>
<keyword evidence="2 7" id="KW-0813">Transport</keyword>
<keyword evidence="10" id="KW-1185">Reference proteome</keyword>
<dbReference type="EMBL" id="CP141614">
    <property type="protein sequence ID" value="WRP13805.1"/>
    <property type="molecule type" value="Genomic_DNA"/>
</dbReference>
<feature type="transmembrane region" description="Helical" evidence="7">
    <location>
        <begin position="208"/>
        <end position="228"/>
    </location>
</feature>
<evidence type="ECO:0000313" key="10">
    <source>
        <dbReference type="Proteomes" id="UP001333102"/>
    </source>
</evidence>
<keyword evidence="6 7" id="KW-0472">Membrane</keyword>
<dbReference type="PANTHER" id="PTHR43227">
    <property type="entry name" value="BLL4140 PROTEIN"/>
    <property type="match status" value="1"/>
</dbReference>
<dbReference type="CDD" id="cd06261">
    <property type="entry name" value="TM_PBP2"/>
    <property type="match status" value="1"/>
</dbReference>
<dbReference type="SUPFAM" id="SSF161098">
    <property type="entry name" value="MetI-like"/>
    <property type="match status" value="1"/>
</dbReference>
<dbReference type="InterPro" id="IPR000515">
    <property type="entry name" value="MetI-like"/>
</dbReference>
<name>A0ABZ1BMS4_9FIRM</name>
<dbReference type="Pfam" id="PF00528">
    <property type="entry name" value="BPD_transp_1"/>
    <property type="match status" value="1"/>
</dbReference>
<keyword evidence="3" id="KW-1003">Cell membrane</keyword>
<dbReference type="PROSITE" id="PS50928">
    <property type="entry name" value="ABC_TM1"/>
    <property type="match status" value="1"/>
</dbReference>
<evidence type="ECO:0000256" key="7">
    <source>
        <dbReference type="RuleBase" id="RU363032"/>
    </source>
</evidence>
<dbReference type="Gene3D" id="1.10.3720.10">
    <property type="entry name" value="MetI-like"/>
    <property type="match status" value="1"/>
</dbReference>
<evidence type="ECO:0000259" key="8">
    <source>
        <dbReference type="PROSITE" id="PS50928"/>
    </source>
</evidence>
<keyword evidence="5 7" id="KW-1133">Transmembrane helix</keyword>
<accession>A0ABZ1BMS4</accession>
<reference evidence="10" key="1">
    <citation type="submission" date="2023-12" db="EMBL/GenBank/DDBJ databases">
        <title>Novel isolates from deep terrestrial aquifers shed light on the physiology and ecology of the class Limnochordia.</title>
        <authorList>
            <person name="Karnachuk O.V."/>
            <person name="Lukina A.P."/>
            <person name="Avakyan M.R."/>
            <person name="Kadnikov V."/>
            <person name="Begmatov S."/>
            <person name="Beletsky A.V."/>
            <person name="Mardanov A.V."/>
            <person name="Ravin N.V."/>
        </authorList>
    </citation>
    <scope>NUCLEOTIDE SEQUENCE [LARGE SCALE GENOMIC DNA]</scope>
    <source>
        <strain evidence="10">LN</strain>
    </source>
</reference>
<evidence type="ECO:0000256" key="6">
    <source>
        <dbReference type="ARBA" id="ARBA00023136"/>
    </source>
</evidence>
<evidence type="ECO:0000256" key="3">
    <source>
        <dbReference type="ARBA" id="ARBA00022475"/>
    </source>
</evidence>
<keyword evidence="4 7" id="KW-0812">Transmembrane</keyword>
<protein>
    <submittedName>
        <fullName evidence="9">Sugar ABC transporter permease</fullName>
    </submittedName>
</protein>